<dbReference type="Gene3D" id="3.30.450.20">
    <property type="entry name" value="PAS domain"/>
    <property type="match status" value="2"/>
</dbReference>
<evidence type="ECO:0000313" key="11">
    <source>
        <dbReference type="EMBL" id="STO20645.1"/>
    </source>
</evidence>
<dbReference type="SMART" id="SM00091">
    <property type="entry name" value="PAS"/>
    <property type="match status" value="2"/>
</dbReference>
<comment type="catalytic activity">
    <reaction evidence="1">
        <text>ATP + protein L-histidine = ADP + protein N-phospho-L-histidine.</text>
        <dbReference type="EC" id="2.7.13.3"/>
    </reaction>
</comment>
<dbReference type="Gene3D" id="3.30.565.10">
    <property type="entry name" value="Histidine kinase-like ATPase, C-terminal domain"/>
    <property type="match status" value="1"/>
</dbReference>
<evidence type="ECO:0000259" key="10">
    <source>
        <dbReference type="PROSITE" id="PS50109"/>
    </source>
</evidence>
<dbReference type="InterPro" id="IPR004358">
    <property type="entry name" value="Sig_transdc_His_kin-like_C"/>
</dbReference>
<dbReference type="Pfam" id="PF00512">
    <property type="entry name" value="HisKA"/>
    <property type="match status" value="1"/>
</dbReference>
<dbReference type="STRING" id="1094715.GCA_000236165_01717"/>
<evidence type="ECO:0000256" key="1">
    <source>
        <dbReference type="ARBA" id="ARBA00000085"/>
    </source>
</evidence>
<dbReference type="InterPro" id="IPR000014">
    <property type="entry name" value="PAS"/>
</dbReference>
<dbReference type="InterPro" id="IPR003594">
    <property type="entry name" value="HATPase_dom"/>
</dbReference>
<evidence type="ECO:0000256" key="2">
    <source>
        <dbReference type="ARBA" id="ARBA00012438"/>
    </source>
</evidence>
<dbReference type="PANTHER" id="PTHR43065">
    <property type="entry name" value="SENSOR HISTIDINE KINASE"/>
    <property type="match status" value="1"/>
</dbReference>
<evidence type="ECO:0000256" key="3">
    <source>
        <dbReference type="ARBA" id="ARBA00022553"/>
    </source>
</evidence>
<dbReference type="SUPFAM" id="SSF55874">
    <property type="entry name" value="ATPase domain of HSP90 chaperone/DNA topoisomerase II/histidine kinase"/>
    <property type="match status" value="1"/>
</dbReference>
<dbReference type="SMART" id="SM00387">
    <property type="entry name" value="HATPase_c"/>
    <property type="match status" value="1"/>
</dbReference>
<sequence length="537" mass="61873">MSSNGNKESSLPIQDELKNIQDELLLKQNNLNKKEQEIYSLNLEIAELKKQVAELYDLNSKPFFTVDENFKIHAVNFQGAVLVNYERFQLVNTSFLNLISTFTKNTLKKCIQALARNQGKQICELELLKKGGERRFVVAECYYTKDKLIAMALKDITYVRQLESQQIQLNQSLETVTNLFQNMSDAIATLDKEFYFKIINPSFIKFFSRIFAMKIHTGMNFLTLISDFSEYKKQLITACEQALLGKSTTILIENSNEFDEAIFCFEINFTPLYNHSAQENEVILLIKDLTNYYLQKRSKMREQSKLAHVIRLNTMEGMASALAHEINQPLTAIFLYSQTCLLQLKLEEEKLDPSVFCLLNKIISQAKLASEIMTRMKSFIFKDVHFPQETDINNLIKDTIIFLDSEISHSKLQINLVLEEHLPKLNIDRIQMMQIITNLTRNSIEAIQETTNQTPELTIKTIDKEDGFIEIHFHDNGPGIIPEYQDKILHSYFTTKAQGTGLGLTICRNLIEAHGGKLYINKHNGIGAWFIFTLPKQ</sequence>
<dbReference type="GeneID" id="93292674"/>
<evidence type="ECO:0000256" key="7">
    <source>
        <dbReference type="ARBA" id="ARBA00022840"/>
    </source>
</evidence>
<dbReference type="GO" id="GO:0000155">
    <property type="term" value="F:phosphorelay sensor kinase activity"/>
    <property type="evidence" value="ECO:0007669"/>
    <property type="project" value="InterPro"/>
</dbReference>
<protein>
    <recommendedName>
        <fullName evidence="2">histidine kinase</fullName>
        <ecNumber evidence="2">2.7.13.3</ecNumber>
    </recommendedName>
</protein>
<evidence type="ECO:0000256" key="9">
    <source>
        <dbReference type="SAM" id="Coils"/>
    </source>
</evidence>
<dbReference type="RefSeq" id="WP_010652943.1">
    <property type="nucleotide sequence ID" value="NZ_JAPHOS010000001.1"/>
</dbReference>
<proteinExistence type="predicted"/>
<dbReference type="SUPFAM" id="SSF47384">
    <property type="entry name" value="Homodimeric domain of signal transducing histidine kinase"/>
    <property type="match status" value="1"/>
</dbReference>
<dbReference type="InterPro" id="IPR036890">
    <property type="entry name" value="HATPase_C_sf"/>
</dbReference>
<evidence type="ECO:0000256" key="8">
    <source>
        <dbReference type="ARBA" id="ARBA00023012"/>
    </source>
</evidence>
<keyword evidence="6" id="KW-0418">Kinase</keyword>
<dbReference type="InterPro" id="IPR036097">
    <property type="entry name" value="HisK_dim/P_sf"/>
</dbReference>
<evidence type="ECO:0000313" key="12">
    <source>
        <dbReference type="Proteomes" id="UP000254554"/>
    </source>
</evidence>
<dbReference type="Pfam" id="PF02518">
    <property type="entry name" value="HATPase_c"/>
    <property type="match status" value="1"/>
</dbReference>
<dbReference type="EMBL" id="UGGT01000001">
    <property type="protein sequence ID" value="STO20645.1"/>
    <property type="molecule type" value="Genomic_DNA"/>
</dbReference>
<name>A0A377G762_9GAMM</name>
<accession>A0A377G762</accession>
<reference evidence="11 12" key="1">
    <citation type="submission" date="2018-06" db="EMBL/GenBank/DDBJ databases">
        <authorList>
            <consortium name="Pathogen Informatics"/>
            <person name="Doyle S."/>
        </authorList>
    </citation>
    <scope>NUCLEOTIDE SEQUENCE [LARGE SCALE GENOMIC DNA]</scope>
    <source>
        <strain evidence="11 12">NCTC11370</strain>
    </source>
</reference>
<dbReference type="SUPFAM" id="SSF55785">
    <property type="entry name" value="PYP-like sensor domain (PAS domain)"/>
    <property type="match status" value="2"/>
</dbReference>
<dbReference type="Gene3D" id="1.10.287.130">
    <property type="match status" value="1"/>
</dbReference>
<dbReference type="AlphaFoldDB" id="A0A377G762"/>
<dbReference type="EC" id="2.7.13.3" evidence="2"/>
<feature type="domain" description="Histidine kinase" evidence="10">
    <location>
        <begin position="321"/>
        <end position="537"/>
    </location>
</feature>
<gene>
    <name evidence="11" type="primary">fixL_1</name>
    <name evidence="11" type="ORF">NCTC11370_00704</name>
</gene>
<feature type="coiled-coil region" evidence="9">
    <location>
        <begin position="17"/>
        <end position="51"/>
    </location>
</feature>
<dbReference type="GO" id="GO:0005524">
    <property type="term" value="F:ATP binding"/>
    <property type="evidence" value="ECO:0007669"/>
    <property type="project" value="UniProtKB-KW"/>
</dbReference>
<evidence type="ECO:0000256" key="5">
    <source>
        <dbReference type="ARBA" id="ARBA00022741"/>
    </source>
</evidence>
<dbReference type="OrthoDB" id="1931120at2"/>
<dbReference type="Proteomes" id="UP000254554">
    <property type="component" value="Unassembled WGS sequence"/>
</dbReference>
<dbReference type="PROSITE" id="PS50109">
    <property type="entry name" value="HIS_KIN"/>
    <property type="match status" value="1"/>
</dbReference>
<dbReference type="InterPro" id="IPR003661">
    <property type="entry name" value="HisK_dim/P_dom"/>
</dbReference>
<dbReference type="CDD" id="cd00082">
    <property type="entry name" value="HisKA"/>
    <property type="match status" value="1"/>
</dbReference>
<keyword evidence="4 11" id="KW-0808">Transferase</keyword>
<dbReference type="PANTHER" id="PTHR43065:SF10">
    <property type="entry name" value="PEROXIDE STRESS-ACTIVATED HISTIDINE KINASE MAK3"/>
    <property type="match status" value="1"/>
</dbReference>
<evidence type="ECO:0000256" key="6">
    <source>
        <dbReference type="ARBA" id="ARBA00022777"/>
    </source>
</evidence>
<keyword evidence="8" id="KW-0902">Two-component regulatory system</keyword>
<organism evidence="11 12">
    <name type="scientific">Fluoribacter dumoffii</name>
    <dbReference type="NCBI Taxonomy" id="463"/>
    <lineage>
        <taxon>Bacteria</taxon>
        <taxon>Pseudomonadati</taxon>
        <taxon>Pseudomonadota</taxon>
        <taxon>Gammaproteobacteria</taxon>
        <taxon>Legionellales</taxon>
        <taxon>Legionellaceae</taxon>
        <taxon>Fluoribacter</taxon>
    </lineage>
</organism>
<keyword evidence="7" id="KW-0067">ATP-binding</keyword>
<evidence type="ECO:0000256" key="4">
    <source>
        <dbReference type="ARBA" id="ARBA00022679"/>
    </source>
</evidence>
<dbReference type="InterPro" id="IPR035965">
    <property type="entry name" value="PAS-like_dom_sf"/>
</dbReference>
<dbReference type="InterPro" id="IPR005467">
    <property type="entry name" value="His_kinase_dom"/>
</dbReference>
<keyword evidence="9" id="KW-0175">Coiled coil</keyword>
<keyword evidence="5" id="KW-0547">Nucleotide-binding</keyword>
<keyword evidence="12" id="KW-1185">Reference proteome</keyword>
<keyword evidence="3" id="KW-0597">Phosphoprotein</keyword>
<dbReference type="PRINTS" id="PR00344">
    <property type="entry name" value="BCTRLSENSOR"/>
</dbReference>